<keyword evidence="4" id="KW-0732">Signal</keyword>
<dbReference type="Proteomes" id="UP000313645">
    <property type="component" value="Unassembled WGS sequence"/>
</dbReference>
<accession>A0ABY1ZIA4</accession>
<dbReference type="Pfam" id="PF13432">
    <property type="entry name" value="TPR_16"/>
    <property type="match status" value="2"/>
</dbReference>
<dbReference type="Pfam" id="PF13181">
    <property type="entry name" value="TPR_8"/>
    <property type="match status" value="1"/>
</dbReference>
<dbReference type="RefSeq" id="WP_131482618.1">
    <property type="nucleotide sequence ID" value="NZ_SJDL01000023.1"/>
</dbReference>
<dbReference type="EMBL" id="SJDL01000023">
    <property type="protein sequence ID" value="TBW54335.1"/>
    <property type="molecule type" value="Genomic_DNA"/>
</dbReference>
<proteinExistence type="predicted"/>
<keyword evidence="6" id="KW-1185">Reference proteome</keyword>
<keyword evidence="2 3" id="KW-0802">TPR repeat</keyword>
<dbReference type="PANTHER" id="PTHR44858:SF1">
    <property type="entry name" value="UDP-N-ACETYLGLUCOSAMINE--PEPTIDE N-ACETYLGLUCOSAMINYLTRANSFERASE SPINDLY-RELATED"/>
    <property type="match status" value="1"/>
</dbReference>
<protein>
    <submittedName>
        <fullName evidence="5">Tetratricopeptide repeat protein</fullName>
    </submittedName>
</protein>
<feature type="repeat" description="TPR" evidence="3">
    <location>
        <begin position="55"/>
        <end position="88"/>
    </location>
</feature>
<evidence type="ECO:0000313" key="5">
    <source>
        <dbReference type="EMBL" id="TBW54335.1"/>
    </source>
</evidence>
<feature type="signal peptide" evidence="4">
    <location>
        <begin position="1"/>
        <end position="21"/>
    </location>
</feature>
<dbReference type="Pfam" id="PF13414">
    <property type="entry name" value="TPR_11"/>
    <property type="match status" value="1"/>
</dbReference>
<dbReference type="PANTHER" id="PTHR44858">
    <property type="entry name" value="TETRATRICOPEPTIDE REPEAT PROTEIN 6"/>
    <property type="match status" value="1"/>
</dbReference>
<evidence type="ECO:0000256" key="2">
    <source>
        <dbReference type="ARBA" id="ARBA00022803"/>
    </source>
</evidence>
<evidence type="ECO:0000256" key="4">
    <source>
        <dbReference type="SAM" id="SignalP"/>
    </source>
</evidence>
<gene>
    <name evidence="5" type="ORF">EZI54_14585</name>
</gene>
<dbReference type="Gene3D" id="1.25.40.10">
    <property type="entry name" value="Tetratricopeptide repeat domain"/>
    <property type="match status" value="3"/>
</dbReference>
<feature type="repeat" description="TPR" evidence="3">
    <location>
        <begin position="123"/>
        <end position="156"/>
    </location>
</feature>
<organism evidence="5 6">
    <name type="scientific">Marinobacter halodurans</name>
    <dbReference type="NCBI Taxonomy" id="2528979"/>
    <lineage>
        <taxon>Bacteria</taxon>
        <taxon>Pseudomonadati</taxon>
        <taxon>Pseudomonadota</taxon>
        <taxon>Gammaproteobacteria</taxon>
        <taxon>Pseudomonadales</taxon>
        <taxon>Marinobacteraceae</taxon>
        <taxon>Marinobacter</taxon>
    </lineage>
</organism>
<feature type="chain" id="PRO_5047193015" evidence="4">
    <location>
        <begin position="22"/>
        <end position="308"/>
    </location>
</feature>
<evidence type="ECO:0000313" key="6">
    <source>
        <dbReference type="Proteomes" id="UP000313645"/>
    </source>
</evidence>
<name>A0ABY1ZIA4_9GAMM</name>
<dbReference type="InterPro" id="IPR019734">
    <property type="entry name" value="TPR_rpt"/>
</dbReference>
<evidence type="ECO:0000256" key="3">
    <source>
        <dbReference type="PROSITE-ProRule" id="PRU00339"/>
    </source>
</evidence>
<reference evidence="5 6" key="1">
    <citation type="submission" date="2019-02" db="EMBL/GenBank/DDBJ databases">
        <title>Marinobacter halodurans sp. nov., a marine bacterium isolated from sea tidal flat.</title>
        <authorList>
            <person name="Yoo Y."/>
            <person name="Lee D.W."/>
            <person name="Kim B.S."/>
            <person name="Kim J.-J."/>
        </authorList>
    </citation>
    <scope>NUCLEOTIDE SEQUENCE [LARGE SCALE GENOMIC DNA]</scope>
    <source>
        <strain evidence="5 6">YJ-S3-2</strain>
    </source>
</reference>
<dbReference type="SMART" id="SM00028">
    <property type="entry name" value="TPR"/>
    <property type="match status" value="6"/>
</dbReference>
<evidence type="ECO:0000256" key="1">
    <source>
        <dbReference type="ARBA" id="ARBA00022737"/>
    </source>
</evidence>
<feature type="repeat" description="TPR" evidence="3">
    <location>
        <begin position="89"/>
        <end position="122"/>
    </location>
</feature>
<sequence>MKHIDWMVKASCIGLVLAVMAGCASTPTAKDHDYSDLYSGKSKLTFSTLMPLDSAAEGITRGDAAAARGDLDQAIFEYLRALELEPDNAESFYKIGVLNLRKQELTKALTAFQMAAKNDPNHAGALEGMGLVLMQMRQPERARILLERAIELDPKRGQSHNALGILADLRGDFDEAVKHYDAALMLSPLSARLQNNLGYSHYLAGHWDQAEQSYLSALNADPGHKRAWLNLGQLYTREERYDEALEVLTEVVPTAEAYNIMGYICMNAEKLDDAKRFFSKAAEASPSYYVTAHENLAQVQRLLAQRNP</sequence>
<dbReference type="SUPFAM" id="SSF48452">
    <property type="entry name" value="TPR-like"/>
    <property type="match status" value="1"/>
</dbReference>
<dbReference type="PROSITE" id="PS51257">
    <property type="entry name" value="PROKAR_LIPOPROTEIN"/>
    <property type="match status" value="1"/>
</dbReference>
<dbReference type="PROSITE" id="PS50005">
    <property type="entry name" value="TPR"/>
    <property type="match status" value="6"/>
</dbReference>
<feature type="repeat" description="TPR" evidence="3">
    <location>
        <begin position="191"/>
        <end position="224"/>
    </location>
</feature>
<comment type="caution">
    <text evidence="5">The sequence shown here is derived from an EMBL/GenBank/DDBJ whole genome shotgun (WGS) entry which is preliminary data.</text>
</comment>
<feature type="repeat" description="TPR" evidence="3">
    <location>
        <begin position="225"/>
        <end position="258"/>
    </location>
</feature>
<dbReference type="InterPro" id="IPR011990">
    <property type="entry name" value="TPR-like_helical_dom_sf"/>
</dbReference>
<dbReference type="InterPro" id="IPR050498">
    <property type="entry name" value="Ycf3"/>
</dbReference>
<keyword evidence="1" id="KW-0677">Repeat</keyword>
<feature type="repeat" description="TPR" evidence="3">
    <location>
        <begin position="157"/>
        <end position="190"/>
    </location>
</feature>